<comment type="similarity">
    <text evidence="2">Belongs to the CitM (TC 2.A.11) transporter family.</text>
</comment>
<protein>
    <submittedName>
        <fullName evidence="10">Arsenic transporter</fullName>
    </submittedName>
</protein>
<feature type="transmembrane region" description="Helical" evidence="8">
    <location>
        <begin position="131"/>
        <end position="152"/>
    </location>
</feature>
<dbReference type="PRINTS" id="PR00758">
    <property type="entry name" value="ARSENICPUMP"/>
</dbReference>
<evidence type="ECO:0000313" key="10">
    <source>
        <dbReference type="EMBL" id="MCC2198984.1"/>
    </source>
</evidence>
<dbReference type="EMBL" id="JAJEQL010000007">
    <property type="protein sequence ID" value="MCC2198984.1"/>
    <property type="molecule type" value="Genomic_DNA"/>
</dbReference>
<dbReference type="InterPro" id="IPR004680">
    <property type="entry name" value="Cit_transptr-like_dom"/>
</dbReference>
<comment type="caution">
    <text evidence="10">The sequence shown here is derived from an EMBL/GenBank/DDBJ whole genome shotgun (WGS) entry which is preliminary data.</text>
</comment>
<feature type="domain" description="Citrate transporter-like" evidence="9">
    <location>
        <begin position="20"/>
        <end position="377"/>
    </location>
</feature>
<dbReference type="PANTHER" id="PTHR43568">
    <property type="entry name" value="P PROTEIN"/>
    <property type="match status" value="1"/>
</dbReference>
<keyword evidence="4" id="KW-1003">Cell membrane</keyword>
<feature type="transmembrane region" description="Helical" evidence="8">
    <location>
        <begin position="93"/>
        <end position="119"/>
    </location>
</feature>
<keyword evidence="7 8" id="KW-0472">Membrane</keyword>
<evidence type="ECO:0000256" key="8">
    <source>
        <dbReference type="SAM" id="Phobius"/>
    </source>
</evidence>
<name>A0ABS8F6Y1_9FIRM</name>
<dbReference type="InterPro" id="IPR051475">
    <property type="entry name" value="Diverse_Ion_Transporter"/>
</dbReference>
<feature type="transmembrane region" description="Helical" evidence="8">
    <location>
        <begin position="290"/>
        <end position="313"/>
    </location>
</feature>
<keyword evidence="11" id="KW-1185">Reference proteome</keyword>
<keyword evidence="6 8" id="KW-1133">Transmembrane helix</keyword>
<keyword evidence="5 8" id="KW-0812">Transmembrane</keyword>
<dbReference type="RefSeq" id="WP_227620569.1">
    <property type="nucleotide sequence ID" value="NZ_JAJEQL010000007.1"/>
</dbReference>
<evidence type="ECO:0000256" key="5">
    <source>
        <dbReference type="ARBA" id="ARBA00022692"/>
    </source>
</evidence>
<evidence type="ECO:0000313" key="11">
    <source>
        <dbReference type="Proteomes" id="UP001430637"/>
    </source>
</evidence>
<evidence type="ECO:0000256" key="1">
    <source>
        <dbReference type="ARBA" id="ARBA00004651"/>
    </source>
</evidence>
<evidence type="ECO:0000256" key="4">
    <source>
        <dbReference type="ARBA" id="ARBA00022475"/>
    </source>
</evidence>
<evidence type="ECO:0000256" key="6">
    <source>
        <dbReference type="ARBA" id="ARBA00022989"/>
    </source>
</evidence>
<comment type="subcellular location">
    <subcellularLocation>
        <location evidence="1">Cell membrane</location>
        <topology evidence="1">Multi-pass membrane protein</topology>
    </subcellularLocation>
</comment>
<evidence type="ECO:0000259" key="9">
    <source>
        <dbReference type="Pfam" id="PF03600"/>
    </source>
</evidence>
<feature type="transmembrane region" description="Helical" evidence="8">
    <location>
        <begin position="414"/>
        <end position="437"/>
    </location>
</feature>
<keyword evidence="3" id="KW-0813">Transport</keyword>
<dbReference type="Proteomes" id="UP001430637">
    <property type="component" value="Unassembled WGS sequence"/>
</dbReference>
<evidence type="ECO:0000256" key="2">
    <source>
        <dbReference type="ARBA" id="ARBA00009843"/>
    </source>
</evidence>
<reference evidence="10" key="1">
    <citation type="submission" date="2021-10" db="EMBL/GenBank/DDBJ databases">
        <title>Anaerobic single-cell dispensing facilitates the cultivation of human gut bacteria.</title>
        <authorList>
            <person name="Afrizal A."/>
        </authorList>
    </citation>
    <scope>NUCLEOTIDE SEQUENCE</scope>
    <source>
        <strain evidence="10">CLA-AA-H233</strain>
    </source>
</reference>
<dbReference type="Pfam" id="PF03600">
    <property type="entry name" value="CitMHS"/>
    <property type="match status" value="1"/>
</dbReference>
<feature type="transmembrane region" description="Helical" evidence="8">
    <location>
        <begin position="181"/>
        <end position="200"/>
    </location>
</feature>
<organism evidence="10 11">
    <name type="scientific">Faecalibacterium butyricigenerans</name>
    <dbReference type="NCBI Taxonomy" id="1851427"/>
    <lineage>
        <taxon>Bacteria</taxon>
        <taxon>Bacillati</taxon>
        <taxon>Bacillota</taxon>
        <taxon>Clostridia</taxon>
        <taxon>Eubacteriales</taxon>
        <taxon>Oscillospiraceae</taxon>
        <taxon>Faecalibacterium</taxon>
    </lineage>
</organism>
<feature type="transmembrane region" description="Helical" evidence="8">
    <location>
        <begin position="221"/>
        <end position="237"/>
    </location>
</feature>
<proteinExistence type="inferred from homology"/>
<dbReference type="InterPro" id="IPR000802">
    <property type="entry name" value="Arsenical_pump_ArsB"/>
</dbReference>
<accession>A0ABS8F6Y1</accession>
<feature type="transmembrane region" description="Helical" evidence="8">
    <location>
        <begin position="372"/>
        <end position="402"/>
    </location>
</feature>
<feature type="transmembrane region" description="Helical" evidence="8">
    <location>
        <begin position="347"/>
        <end position="366"/>
    </location>
</feature>
<sequence length="439" mass="46697">MTLALILFVLFYILMLAVQQYRPWVALGGAGTFLLLGKLGVYDFTLADAARAVDFNVLLMMAGMMGTVFLFIQSKMPARLAEELIAHVPDVRWAVSVLALLAGFISAFVDNVATVLMVAPVGLAIARRLRISPVPVLIAIAVSSNLQGAATLVGDTTSILLGGFAGMNFFDFFWMEGRPGIFWSVELGALASLGVLFWLFRDQRQPVHVEVETKVEDDVPTALLLLTVGLLIAASFLPEPSGGVLHLLYTLRSGLVCMGLCLFGVARACWRSRSLTPLGETARALDYDTLLLLFSLFILLEGVSKAGVIDAAARMFHSAAGDEPLRLYLLLVAASVGLSAFIDNIPYVAAMLPVVQGVAALMNGGAGIEPELFYFGLLTGATLGGNLTPIGASANIAAIGILRKNGECVRTSDFLRIGVPFTLAAVLVGAGSLWLFWGV</sequence>
<evidence type="ECO:0000256" key="3">
    <source>
        <dbReference type="ARBA" id="ARBA00022448"/>
    </source>
</evidence>
<dbReference type="PANTHER" id="PTHR43568:SF1">
    <property type="entry name" value="P PROTEIN"/>
    <property type="match status" value="1"/>
</dbReference>
<evidence type="ECO:0000256" key="7">
    <source>
        <dbReference type="ARBA" id="ARBA00023136"/>
    </source>
</evidence>
<feature type="transmembrane region" description="Helical" evidence="8">
    <location>
        <begin position="325"/>
        <end position="342"/>
    </location>
</feature>
<feature type="transmembrane region" description="Helical" evidence="8">
    <location>
        <begin position="52"/>
        <end position="72"/>
    </location>
</feature>
<gene>
    <name evidence="10" type="ORF">LKD23_04320</name>
</gene>
<feature type="transmembrane region" description="Helical" evidence="8">
    <location>
        <begin position="249"/>
        <end position="270"/>
    </location>
</feature>